<proteinExistence type="inferred from homology"/>
<keyword evidence="3" id="KW-0444">Lipid biosynthesis</keyword>
<evidence type="ECO:0000256" key="1">
    <source>
        <dbReference type="ARBA" id="ARBA00004141"/>
    </source>
</evidence>
<comment type="similarity">
    <text evidence="2 12">Belongs to the CDP-alcohol phosphatidyltransferase class-I family.</text>
</comment>
<dbReference type="Gene3D" id="1.20.120.1760">
    <property type="match status" value="1"/>
</dbReference>
<keyword evidence="8 13" id="KW-0472">Membrane</keyword>
<evidence type="ECO:0000256" key="8">
    <source>
        <dbReference type="ARBA" id="ARBA00023136"/>
    </source>
</evidence>
<dbReference type="InterPro" id="IPR000462">
    <property type="entry name" value="CDP-OH_P_trans"/>
</dbReference>
<evidence type="ECO:0000256" key="7">
    <source>
        <dbReference type="ARBA" id="ARBA00023098"/>
    </source>
</evidence>
<dbReference type="Proteomes" id="UP001373159">
    <property type="component" value="Unassembled WGS sequence"/>
</dbReference>
<dbReference type="InterPro" id="IPR048254">
    <property type="entry name" value="CDP_ALCOHOL_P_TRANSF_CS"/>
</dbReference>
<feature type="transmembrane region" description="Helical" evidence="13">
    <location>
        <begin position="96"/>
        <end position="122"/>
    </location>
</feature>
<keyword evidence="9" id="KW-0594">Phospholipid biosynthesis</keyword>
<dbReference type="InterPro" id="IPR050324">
    <property type="entry name" value="CDP-alcohol_PTase-I"/>
</dbReference>
<reference evidence="14 15" key="1">
    <citation type="submission" date="2024-02" db="EMBL/GenBank/DDBJ databases">
        <title>Bifidobacterium honeyensis sp. nov., isolated from the comb honey.</title>
        <authorList>
            <person name="Liu W."/>
            <person name="Li Y."/>
        </authorList>
    </citation>
    <scope>NUCLEOTIDE SEQUENCE [LARGE SCALE GENOMIC DNA]</scope>
    <source>
        <strain evidence="14 15">IMAU50988</strain>
    </source>
</reference>
<dbReference type="EC" id="2.7.8.5" evidence="11"/>
<organism evidence="14 15">
    <name type="scientific">Bifidobacterium favimelis</name>
    <dbReference type="NCBI Taxonomy" id="3122979"/>
    <lineage>
        <taxon>Bacteria</taxon>
        <taxon>Bacillati</taxon>
        <taxon>Actinomycetota</taxon>
        <taxon>Actinomycetes</taxon>
        <taxon>Bifidobacteriales</taxon>
        <taxon>Bifidobacteriaceae</taxon>
        <taxon>Bifidobacterium</taxon>
    </lineage>
</organism>
<evidence type="ECO:0000256" key="3">
    <source>
        <dbReference type="ARBA" id="ARBA00022516"/>
    </source>
</evidence>
<evidence type="ECO:0000313" key="15">
    <source>
        <dbReference type="Proteomes" id="UP001373159"/>
    </source>
</evidence>
<dbReference type="InterPro" id="IPR004570">
    <property type="entry name" value="Phosphatidylglycerol_P_synth"/>
</dbReference>
<keyword evidence="7" id="KW-0443">Lipid metabolism</keyword>
<feature type="transmembrane region" description="Helical" evidence="13">
    <location>
        <begin position="26"/>
        <end position="45"/>
    </location>
</feature>
<keyword evidence="6 13" id="KW-1133">Transmembrane helix</keyword>
<evidence type="ECO:0000256" key="13">
    <source>
        <dbReference type="SAM" id="Phobius"/>
    </source>
</evidence>
<keyword evidence="5 13" id="KW-0812">Transmembrane</keyword>
<accession>A0ABU8ZNJ6</accession>
<dbReference type="PANTHER" id="PTHR14269">
    <property type="entry name" value="CDP-DIACYLGLYCEROL--GLYCEROL-3-PHOSPHATE 3-PHOSPHATIDYLTRANSFERASE-RELATED"/>
    <property type="match status" value="1"/>
</dbReference>
<evidence type="ECO:0000256" key="10">
    <source>
        <dbReference type="ARBA" id="ARBA00023264"/>
    </source>
</evidence>
<evidence type="ECO:0000256" key="6">
    <source>
        <dbReference type="ARBA" id="ARBA00022989"/>
    </source>
</evidence>
<dbReference type="PROSITE" id="PS00379">
    <property type="entry name" value="CDP_ALCOHOL_P_TRANSF"/>
    <property type="match status" value="1"/>
</dbReference>
<evidence type="ECO:0000256" key="9">
    <source>
        <dbReference type="ARBA" id="ARBA00023209"/>
    </source>
</evidence>
<dbReference type="RefSeq" id="WP_340469753.1">
    <property type="nucleotide sequence ID" value="NZ_JBANBB010000001.1"/>
</dbReference>
<evidence type="ECO:0000256" key="12">
    <source>
        <dbReference type="RuleBase" id="RU003750"/>
    </source>
</evidence>
<gene>
    <name evidence="14" type="primary">pgsA</name>
    <name evidence="14" type="ORF">V8P97_04795</name>
</gene>
<name>A0ABU8ZNJ6_9BIFI</name>
<protein>
    <recommendedName>
        <fullName evidence="11">CDP-diacylglycerol--glycerol-3-phosphate 3-phosphatidyltransferase</fullName>
        <ecNumber evidence="11">2.7.8.5</ecNumber>
    </recommendedName>
</protein>
<evidence type="ECO:0000256" key="11">
    <source>
        <dbReference type="NCBIfam" id="TIGR00560"/>
    </source>
</evidence>
<dbReference type="EMBL" id="JBANBB010000001">
    <property type="protein sequence ID" value="MEK0306779.1"/>
    <property type="molecule type" value="Genomic_DNA"/>
</dbReference>
<comment type="caution">
    <text evidence="14">The sequence shown here is derived from an EMBL/GenBank/DDBJ whole genome shotgun (WGS) entry which is preliminary data.</text>
</comment>
<sequence>MQNRSESKADQAGRSLLEGWNSPPNLVTYARIALVVVFIVLDVMAGPWGQSDISLRWAAAILFIVAASTDKLDGWMARRYNQVTELGKLMDPIADKLLICSALIIASIHGEFWWWATALFLLREIGITLMRFLVIDEGGSVIAASQAGKYKTLFECVGLAMLMVPLFDQWAPYASVCQAVILLALVLCLYSGGEYLVSFFNARKRSSVPASESKR</sequence>
<comment type="subcellular location">
    <subcellularLocation>
        <location evidence="1">Membrane</location>
        <topology evidence="1">Multi-pass membrane protein</topology>
    </subcellularLocation>
</comment>
<dbReference type="PIRSF" id="PIRSF000847">
    <property type="entry name" value="Phos_ph_gly_syn"/>
    <property type="match status" value="1"/>
</dbReference>
<evidence type="ECO:0000256" key="4">
    <source>
        <dbReference type="ARBA" id="ARBA00022679"/>
    </source>
</evidence>
<evidence type="ECO:0000313" key="14">
    <source>
        <dbReference type="EMBL" id="MEK0306779.1"/>
    </source>
</evidence>
<dbReference type="InterPro" id="IPR043130">
    <property type="entry name" value="CDP-OH_PTrfase_TM_dom"/>
</dbReference>
<dbReference type="PANTHER" id="PTHR14269:SF62">
    <property type="entry name" value="CDP-DIACYLGLYCEROL--GLYCEROL-3-PHOSPHATE 3-PHOSPHATIDYLTRANSFERASE 1, CHLOROPLASTIC"/>
    <property type="match status" value="1"/>
</dbReference>
<keyword evidence="4 12" id="KW-0808">Transferase</keyword>
<feature type="transmembrane region" description="Helical" evidence="13">
    <location>
        <begin position="173"/>
        <end position="197"/>
    </location>
</feature>
<dbReference type="NCBIfam" id="TIGR00560">
    <property type="entry name" value="pgsA"/>
    <property type="match status" value="1"/>
</dbReference>
<keyword evidence="10" id="KW-1208">Phospholipid metabolism</keyword>
<evidence type="ECO:0000256" key="2">
    <source>
        <dbReference type="ARBA" id="ARBA00010441"/>
    </source>
</evidence>
<evidence type="ECO:0000256" key="5">
    <source>
        <dbReference type="ARBA" id="ARBA00022692"/>
    </source>
</evidence>
<dbReference type="Pfam" id="PF01066">
    <property type="entry name" value="CDP-OH_P_transf"/>
    <property type="match status" value="1"/>
</dbReference>
<dbReference type="GO" id="GO:0008444">
    <property type="term" value="F:CDP-diacylglycerol-glycerol-3-phosphate 3-phosphatidyltransferase activity"/>
    <property type="evidence" value="ECO:0007669"/>
    <property type="project" value="UniProtKB-EC"/>
</dbReference>
<keyword evidence="15" id="KW-1185">Reference proteome</keyword>